<evidence type="ECO:0000313" key="3">
    <source>
        <dbReference type="Proteomes" id="UP001165124"/>
    </source>
</evidence>
<accession>A0A9W6UTF1</accession>
<proteinExistence type="predicted"/>
<keyword evidence="3" id="KW-1185">Reference proteome</keyword>
<dbReference type="RefSeq" id="WP_067915044.1">
    <property type="nucleotide sequence ID" value="NZ_BSRZ01000001.1"/>
</dbReference>
<evidence type="ECO:0000313" key="2">
    <source>
        <dbReference type="EMBL" id="GLW62674.1"/>
    </source>
</evidence>
<evidence type="ECO:0000256" key="1">
    <source>
        <dbReference type="SAM" id="Phobius"/>
    </source>
</evidence>
<dbReference type="Proteomes" id="UP001165124">
    <property type="component" value="Unassembled WGS sequence"/>
</dbReference>
<name>A0A9W6UTF1_9ACTN</name>
<organism evidence="2 3">
    <name type="scientific">Actinomadura rubrobrunea</name>
    <dbReference type="NCBI Taxonomy" id="115335"/>
    <lineage>
        <taxon>Bacteria</taxon>
        <taxon>Bacillati</taxon>
        <taxon>Actinomycetota</taxon>
        <taxon>Actinomycetes</taxon>
        <taxon>Streptosporangiales</taxon>
        <taxon>Thermomonosporaceae</taxon>
        <taxon>Actinomadura</taxon>
    </lineage>
</organism>
<keyword evidence="1" id="KW-0812">Transmembrane</keyword>
<reference evidence="2" key="1">
    <citation type="submission" date="2023-02" db="EMBL/GenBank/DDBJ databases">
        <title>Actinomadura rubrobrunea NBRC 14622.</title>
        <authorList>
            <person name="Ichikawa N."/>
            <person name="Sato H."/>
            <person name="Tonouchi N."/>
        </authorList>
    </citation>
    <scope>NUCLEOTIDE SEQUENCE</scope>
    <source>
        <strain evidence="2">NBRC 14622</strain>
    </source>
</reference>
<keyword evidence="1" id="KW-0472">Membrane</keyword>
<gene>
    <name evidence="2" type="ORF">Arub01_09180</name>
</gene>
<feature type="transmembrane region" description="Helical" evidence="1">
    <location>
        <begin position="114"/>
        <end position="133"/>
    </location>
</feature>
<feature type="transmembrane region" description="Helical" evidence="1">
    <location>
        <begin position="90"/>
        <end position="107"/>
    </location>
</feature>
<sequence>MTGAAAERGRPVRRLARRWPAALGLALPALTLPGGDGGETVAALAEVLPLLALVYVAVCVIGQRRVSWPALGVGSVLLVGARAADVAPSTVFIGIALLLLVWGAVSGTPLGRTVFGAQAAGMIAFGAVALAALAADPEIARYLVGAGWLLHGVWDFVHLRLNRVVSRSYAEWCGVTDVLMGLGLILLL</sequence>
<dbReference type="AlphaFoldDB" id="A0A9W6UTF1"/>
<dbReference type="EMBL" id="BSRZ01000001">
    <property type="protein sequence ID" value="GLW62674.1"/>
    <property type="molecule type" value="Genomic_DNA"/>
</dbReference>
<keyword evidence="1" id="KW-1133">Transmembrane helix</keyword>
<comment type="caution">
    <text evidence="2">The sequence shown here is derived from an EMBL/GenBank/DDBJ whole genome shotgun (WGS) entry which is preliminary data.</text>
</comment>
<feature type="transmembrane region" description="Helical" evidence="1">
    <location>
        <begin position="41"/>
        <end position="61"/>
    </location>
</feature>
<protein>
    <submittedName>
        <fullName evidence="2">Uncharacterized protein</fullName>
    </submittedName>
</protein>